<dbReference type="InterPro" id="IPR029063">
    <property type="entry name" value="SAM-dependent_MTases_sf"/>
</dbReference>
<dbReference type="CDD" id="cd02440">
    <property type="entry name" value="AdoMet_MTases"/>
    <property type="match status" value="1"/>
</dbReference>
<comment type="caution">
    <text evidence="2">The sequence shown here is derived from an EMBL/GenBank/DDBJ whole genome shotgun (WGS) entry which is preliminary data.</text>
</comment>
<dbReference type="GO" id="GO:0032259">
    <property type="term" value="P:methylation"/>
    <property type="evidence" value="ECO:0007669"/>
    <property type="project" value="UniProtKB-KW"/>
</dbReference>
<dbReference type="Gene3D" id="3.40.50.150">
    <property type="entry name" value="Vaccinia Virus protein VP39"/>
    <property type="match status" value="1"/>
</dbReference>
<dbReference type="AlphaFoldDB" id="A0A437M5K1"/>
<reference evidence="2 3" key="1">
    <citation type="submission" date="2019-01" db="EMBL/GenBank/DDBJ databases">
        <authorList>
            <person name="Chen W.-M."/>
        </authorList>
    </citation>
    <scope>NUCLEOTIDE SEQUENCE [LARGE SCALE GENOMIC DNA]</scope>
    <source>
        <strain evidence="2 3">CCP-7</strain>
    </source>
</reference>
<feature type="domain" description="Methyltransferase type 12" evidence="1">
    <location>
        <begin position="49"/>
        <end position="144"/>
    </location>
</feature>
<protein>
    <submittedName>
        <fullName evidence="2">Methyltransferase domain-containing protein</fullName>
    </submittedName>
</protein>
<dbReference type="Pfam" id="PF08242">
    <property type="entry name" value="Methyltransf_12"/>
    <property type="match status" value="1"/>
</dbReference>
<dbReference type="InterPro" id="IPR013217">
    <property type="entry name" value="Methyltransf_12"/>
</dbReference>
<keyword evidence="3" id="KW-1185">Reference proteome</keyword>
<dbReference type="Proteomes" id="UP000282971">
    <property type="component" value="Unassembled WGS sequence"/>
</dbReference>
<dbReference type="GO" id="GO:0008168">
    <property type="term" value="F:methyltransferase activity"/>
    <property type="evidence" value="ECO:0007669"/>
    <property type="project" value="UniProtKB-KW"/>
</dbReference>
<dbReference type="OrthoDB" id="9802097at2"/>
<name>A0A437M5K1_9SPHN</name>
<dbReference type="SUPFAM" id="SSF53335">
    <property type="entry name" value="S-adenosyl-L-methionine-dependent methyltransferases"/>
    <property type="match status" value="1"/>
</dbReference>
<accession>A0A437M5K1</accession>
<organism evidence="2 3">
    <name type="scientific">Sphingomonas crocodyli</name>
    <dbReference type="NCBI Taxonomy" id="1979270"/>
    <lineage>
        <taxon>Bacteria</taxon>
        <taxon>Pseudomonadati</taxon>
        <taxon>Pseudomonadota</taxon>
        <taxon>Alphaproteobacteria</taxon>
        <taxon>Sphingomonadales</taxon>
        <taxon>Sphingomonadaceae</taxon>
        <taxon>Sphingomonas</taxon>
    </lineage>
</organism>
<proteinExistence type="predicted"/>
<keyword evidence="2" id="KW-0808">Transferase</keyword>
<dbReference type="EMBL" id="SACN01000001">
    <property type="protein sequence ID" value="RVT92825.1"/>
    <property type="molecule type" value="Genomic_DNA"/>
</dbReference>
<gene>
    <name evidence="2" type="ORF">EOD43_02600</name>
</gene>
<dbReference type="PANTHER" id="PTHR43861">
    <property type="entry name" value="TRANS-ACONITATE 2-METHYLTRANSFERASE-RELATED"/>
    <property type="match status" value="1"/>
</dbReference>
<evidence type="ECO:0000259" key="1">
    <source>
        <dbReference type="Pfam" id="PF08242"/>
    </source>
</evidence>
<evidence type="ECO:0000313" key="3">
    <source>
        <dbReference type="Proteomes" id="UP000282971"/>
    </source>
</evidence>
<sequence>MNSTRTDRIARAFGAAQDYDAAASVQRAVAAALAERITSRPLPAAPDILEIGCGTGFLTSALAPRLPDARWTVSDLAPAMLDRARARLGLAADYRVVDGADPAAGLEDGARFDLICSSLAFQWVGDLRDAIARNIALLRPGGLLAFATMAAGSFDEWRVAVGGDTGVPHYPDAATIRAMAPADVTAEVADGSWQWCPGSGRAFLASLKAIGAGVASEGYRPLGPAALRAALDRFDADGATVSYHIAFAFFRAGE</sequence>
<keyword evidence="2" id="KW-0489">Methyltransferase</keyword>
<dbReference type="RefSeq" id="WP_127740819.1">
    <property type="nucleotide sequence ID" value="NZ_SACN01000001.1"/>
</dbReference>
<evidence type="ECO:0000313" key="2">
    <source>
        <dbReference type="EMBL" id="RVT92825.1"/>
    </source>
</evidence>